<dbReference type="GO" id="GO:0016887">
    <property type="term" value="F:ATP hydrolysis activity"/>
    <property type="evidence" value="ECO:0007669"/>
    <property type="project" value="InterPro"/>
</dbReference>
<dbReference type="SMART" id="SM00382">
    <property type="entry name" value="AAA"/>
    <property type="match status" value="1"/>
</dbReference>
<dbReference type="SUPFAM" id="SSF52540">
    <property type="entry name" value="P-loop containing nucleoside triphosphate hydrolases"/>
    <property type="match status" value="1"/>
</dbReference>
<feature type="domain" description="ABC transporter" evidence="5">
    <location>
        <begin position="32"/>
        <end position="251"/>
    </location>
</feature>
<keyword evidence="6" id="KW-0378">Hydrolase</keyword>
<evidence type="ECO:0000256" key="2">
    <source>
        <dbReference type="ARBA" id="ARBA00022448"/>
    </source>
</evidence>
<dbReference type="InterPro" id="IPR050683">
    <property type="entry name" value="Bact_Polysacc_Export_ATP-bd"/>
</dbReference>
<dbReference type="InterPro" id="IPR027417">
    <property type="entry name" value="P-loop_NTPase"/>
</dbReference>
<dbReference type="Gene3D" id="3.40.50.300">
    <property type="entry name" value="P-loop containing nucleotide triphosphate hydrolases"/>
    <property type="match status" value="1"/>
</dbReference>
<name>A0A017HNS3_9RHOB</name>
<dbReference type="PROSITE" id="PS50893">
    <property type="entry name" value="ABC_TRANSPORTER_2"/>
    <property type="match status" value="1"/>
</dbReference>
<evidence type="ECO:0000313" key="6">
    <source>
        <dbReference type="EMBL" id="EYD75960.1"/>
    </source>
</evidence>
<evidence type="ECO:0000259" key="5">
    <source>
        <dbReference type="PROSITE" id="PS50893"/>
    </source>
</evidence>
<comment type="similarity">
    <text evidence="1">Belongs to the ABC transporter superfamily.</text>
</comment>
<keyword evidence="4 6" id="KW-0067">ATP-binding</keyword>
<dbReference type="PANTHER" id="PTHR46743:SF2">
    <property type="entry name" value="TEICHOIC ACIDS EXPORT ATP-BINDING PROTEIN TAGH"/>
    <property type="match status" value="1"/>
</dbReference>
<dbReference type="InterPro" id="IPR029439">
    <property type="entry name" value="Wzt_C"/>
</dbReference>
<dbReference type="RefSeq" id="WP_037280223.1">
    <property type="nucleotide sequence ID" value="NZ_KK088571.1"/>
</dbReference>
<proteinExistence type="inferred from homology"/>
<keyword evidence="2" id="KW-0813">Transport</keyword>
<dbReference type="GO" id="GO:0005524">
    <property type="term" value="F:ATP binding"/>
    <property type="evidence" value="ECO:0007669"/>
    <property type="project" value="UniProtKB-KW"/>
</dbReference>
<evidence type="ECO:0000256" key="4">
    <source>
        <dbReference type="ARBA" id="ARBA00022840"/>
    </source>
</evidence>
<dbReference type="OrthoDB" id="9778870at2"/>
<gene>
    <name evidence="6" type="ORF">Rumeso_02389</name>
</gene>
<keyword evidence="7" id="KW-1185">Reference proteome</keyword>
<dbReference type="Pfam" id="PF00005">
    <property type="entry name" value="ABC_tran"/>
    <property type="match status" value="1"/>
</dbReference>
<dbReference type="STRING" id="442562.Rumeso_02389"/>
<sequence>MKHLAIRAEHLAKSYMVGRERNSFPTLREGLASFRSRRRTVSTFWALRDVSFDVQPGEVLGIIGANGAGKSTLLKILSRIVEPTSGRIIARGRVGALLEVGTGFHPELTGRENVFLNGAILGMSRRETAARFEQIVEFSGIEPFIDTPVKRYSSGMYLRLGFAVAAHIDPDILIVDEVLGVGDAAFQAKCLGRIGELVGEGRTVLIVSHQLAAIQKLCSRAILIREGVVAMDGTPTTVIGEHLRMLQRWADEPIHLRTERSGRGHVRVEAIRIQGRAGPTLISGERACFEFRANGPTDRVRCAFTIYDVLGQGVTSFDTGNSAPQDVQTGARSQVFCCEIDSLPLRPGRYRLNVALTAGDGVIEDRCEGALVFDVQPGLVAGREAVEAPGFGHVEIAHRWVAA</sequence>
<comment type="caution">
    <text evidence="6">The sequence shown here is derived from an EMBL/GenBank/DDBJ whole genome shotgun (WGS) entry which is preliminary data.</text>
</comment>
<dbReference type="HOGENOM" id="CLU_000604_101_4_5"/>
<evidence type="ECO:0000313" key="7">
    <source>
        <dbReference type="Proteomes" id="UP000019666"/>
    </source>
</evidence>
<dbReference type="EC" id="3.6.3.40" evidence="6"/>
<dbReference type="Pfam" id="PF14524">
    <property type="entry name" value="Wzt_C"/>
    <property type="match status" value="1"/>
</dbReference>
<keyword evidence="3" id="KW-0547">Nucleotide-binding</keyword>
<dbReference type="EMBL" id="AOSK01000062">
    <property type="protein sequence ID" value="EYD75960.1"/>
    <property type="molecule type" value="Genomic_DNA"/>
</dbReference>
<dbReference type="GO" id="GO:0016020">
    <property type="term" value="C:membrane"/>
    <property type="evidence" value="ECO:0007669"/>
    <property type="project" value="InterPro"/>
</dbReference>
<evidence type="ECO:0000256" key="1">
    <source>
        <dbReference type="ARBA" id="ARBA00005417"/>
    </source>
</evidence>
<dbReference type="AlphaFoldDB" id="A0A017HNS3"/>
<dbReference type="InterPro" id="IPR003593">
    <property type="entry name" value="AAA+_ATPase"/>
</dbReference>
<dbReference type="Proteomes" id="UP000019666">
    <property type="component" value="Unassembled WGS sequence"/>
</dbReference>
<dbReference type="Gene3D" id="2.70.50.60">
    <property type="entry name" value="abc- transporter (atp binding component) like domain"/>
    <property type="match status" value="1"/>
</dbReference>
<organism evidence="6 7">
    <name type="scientific">Rubellimicrobium mesophilum DSM 19309</name>
    <dbReference type="NCBI Taxonomy" id="442562"/>
    <lineage>
        <taxon>Bacteria</taxon>
        <taxon>Pseudomonadati</taxon>
        <taxon>Pseudomonadota</taxon>
        <taxon>Alphaproteobacteria</taxon>
        <taxon>Rhodobacterales</taxon>
        <taxon>Roseobacteraceae</taxon>
        <taxon>Rubellimicrobium</taxon>
    </lineage>
</organism>
<reference evidence="6" key="1">
    <citation type="submission" date="2013-02" db="EMBL/GenBank/DDBJ databases">
        <authorList>
            <person name="Fiebig A."/>
            <person name="Goeker M."/>
            <person name="Klenk H.-P.P."/>
        </authorList>
    </citation>
    <scope>NUCLEOTIDE SEQUENCE [LARGE SCALE GENOMIC DNA]</scope>
    <source>
        <strain evidence="6">DSM 19309</strain>
    </source>
</reference>
<protein>
    <submittedName>
        <fullName evidence="6">Teichoic acid export ATP-binding protein TagH</fullName>
        <ecNumber evidence="6">3.6.3.40</ecNumber>
    </submittedName>
</protein>
<dbReference type="GO" id="GO:0140359">
    <property type="term" value="F:ABC-type transporter activity"/>
    <property type="evidence" value="ECO:0007669"/>
    <property type="project" value="InterPro"/>
</dbReference>
<dbReference type="CDD" id="cd03220">
    <property type="entry name" value="ABC_KpsT_Wzt"/>
    <property type="match status" value="1"/>
</dbReference>
<evidence type="ECO:0000256" key="3">
    <source>
        <dbReference type="ARBA" id="ARBA00022741"/>
    </source>
</evidence>
<dbReference type="InterPro" id="IPR015860">
    <property type="entry name" value="ABC_transpr_TagH-like"/>
</dbReference>
<accession>A0A017HNS3</accession>
<dbReference type="CDD" id="cd10147">
    <property type="entry name" value="Wzt_C-like"/>
    <property type="match status" value="1"/>
</dbReference>
<dbReference type="PANTHER" id="PTHR46743">
    <property type="entry name" value="TEICHOIC ACIDS EXPORT ATP-BINDING PROTEIN TAGH"/>
    <property type="match status" value="1"/>
</dbReference>
<dbReference type="InterPro" id="IPR003439">
    <property type="entry name" value="ABC_transporter-like_ATP-bd"/>
</dbReference>